<keyword evidence="9 10" id="KW-0066">ATP synthesis</keyword>
<dbReference type="HAMAP" id="MF_00815">
    <property type="entry name" value="ATP_synth_gamma_bact"/>
    <property type="match status" value="1"/>
</dbReference>
<sequence length="317" mass="35367">MAATLRELRERRNSVSTTMKITRAMEMIAASRVTRAERKAVGAEEYTLELRRAVSAVAAFSDTDHPLNSEHKQRNRSALLVISSDRGLAGGYPSNVNKAAEKILGRLKAEGIETDIYTCGRKAREYFEYRDVELAGSWEGFSEDPRYEHAEQIGELLMKRFLDGSAKDGIDEVHIVYTQFKSLVSQQTRIVRLLPLLIVDADDEDDTFDELLQSQRIGTGDDAKGIVPEYSFEPDAETVLDALTPMYIIDTIKFMLRESAASELASRQQAMHSATDNAKQLINDLTRQANQARQGEITQEITEIVSGADALSDGQEN</sequence>
<name>S2W0R6_9ACTN</name>
<keyword evidence="12" id="KW-1185">Reference proteome</keyword>
<comment type="caution">
    <text evidence="11">The sequence shown here is derived from an EMBL/GenBank/DDBJ whole genome shotgun (WGS) entry which is preliminary data.</text>
</comment>
<comment type="subunit">
    <text evidence="10">F-type ATPases have 2 components, CF(1) - the catalytic core - and CF(0) - the membrane proton channel. CF(1) has five subunits: alpha(3), beta(3), gamma(1), delta(1), epsilon(1). CF(0) has three main subunits: a, b and c.</text>
</comment>
<dbReference type="InterPro" id="IPR023632">
    <property type="entry name" value="ATP_synth_F1_gsu_CS"/>
</dbReference>
<accession>S2W0R6</accession>
<dbReference type="PANTHER" id="PTHR11693">
    <property type="entry name" value="ATP SYNTHASE GAMMA CHAIN"/>
    <property type="match status" value="1"/>
</dbReference>
<evidence type="ECO:0000313" key="12">
    <source>
        <dbReference type="Proteomes" id="UP000014417"/>
    </source>
</evidence>
<reference evidence="11 12" key="1">
    <citation type="submission" date="2013-04" db="EMBL/GenBank/DDBJ databases">
        <title>The Genome Sequence of Propionimicrobium lymphophilum ACS-093-V-SCH5.</title>
        <authorList>
            <consortium name="The Broad Institute Genomics Platform"/>
            <person name="Earl A."/>
            <person name="Ward D."/>
            <person name="Feldgarden M."/>
            <person name="Gevers D."/>
            <person name="Saerens B."/>
            <person name="Vaneechoutte M."/>
            <person name="Walker B."/>
            <person name="Young S."/>
            <person name="Zeng Q."/>
            <person name="Gargeya S."/>
            <person name="Fitzgerald M."/>
            <person name="Haas B."/>
            <person name="Abouelleil A."/>
            <person name="Allen A.W."/>
            <person name="Alvarado L."/>
            <person name="Arachchi H.M."/>
            <person name="Berlin A.M."/>
            <person name="Chapman S.B."/>
            <person name="Gainer-Dewar J."/>
            <person name="Goldberg J."/>
            <person name="Griggs A."/>
            <person name="Gujja S."/>
            <person name="Hansen M."/>
            <person name="Howarth C."/>
            <person name="Imamovic A."/>
            <person name="Ireland A."/>
            <person name="Larimer J."/>
            <person name="McCowan C."/>
            <person name="Murphy C."/>
            <person name="Pearson M."/>
            <person name="Poon T.W."/>
            <person name="Priest M."/>
            <person name="Roberts A."/>
            <person name="Saif S."/>
            <person name="Shea T."/>
            <person name="Sisk P."/>
            <person name="Sykes S."/>
            <person name="Wortman J."/>
            <person name="Nusbaum C."/>
            <person name="Birren B."/>
        </authorList>
    </citation>
    <scope>NUCLEOTIDE SEQUENCE [LARGE SCALE GENOMIC DNA]</scope>
    <source>
        <strain evidence="11 12">ACS-093-V-SCH5</strain>
    </source>
</reference>
<dbReference type="SUPFAM" id="SSF52943">
    <property type="entry name" value="ATP synthase (F1-ATPase), gamma subunit"/>
    <property type="match status" value="1"/>
</dbReference>
<comment type="subcellular location">
    <subcellularLocation>
        <location evidence="10">Cell membrane</location>
        <topology evidence="10">Peripheral membrane protein</topology>
    </subcellularLocation>
    <subcellularLocation>
        <location evidence="2">Membrane</location>
        <topology evidence="2">Peripheral membrane protein</topology>
    </subcellularLocation>
</comment>
<dbReference type="NCBIfam" id="NF004145">
    <property type="entry name" value="PRK05621.1-2"/>
    <property type="match status" value="1"/>
</dbReference>
<evidence type="ECO:0000256" key="5">
    <source>
        <dbReference type="ARBA" id="ARBA00022781"/>
    </source>
</evidence>
<dbReference type="PATRIC" id="fig|883161.3.peg.1383"/>
<dbReference type="PRINTS" id="PR00126">
    <property type="entry name" value="ATPASEGAMMA"/>
</dbReference>
<dbReference type="Pfam" id="PF00231">
    <property type="entry name" value="ATP-synt"/>
    <property type="match status" value="1"/>
</dbReference>
<evidence type="ECO:0000256" key="10">
    <source>
        <dbReference type="HAMAP-Rule" id="MF_00815"/>
    </source>
</evidence>
<dbReference type="GO" id="GO:0045259">
    <property type="term" value="C:proton-transporting ATP synthase complex"/>
    <property type="evidence" value="ECO:0007669"/>
    <property type="project" value="UniProtKB-KW"/>
</dbReference>
<dbReference type="CDD" id="cd12151">
    <property type="entry name" value="F1-ATPase_gamma"/>
    <property type="match status" value="1"/>
</dbReference>
<evidence type="ECO:0000256" key="3">
    <source>
        <dbReference type="ARBA" id="ARBA00007681"/>
    </source>
</evidence>
<proteinExistence type="inferred from homology"/>
<protein>
    <recommendedName>
        <fullName evidence="10">ATP synthase gamma chain</fullName>
    </recommendedName>
    <alternativeName>
        <fullName evidence="10">ATP synthase F1 sector gamma subunit</fullName>
    </alternativeName>
    <alternativeName>
        <fullName evidence="10">F-ATPase gamma subunit</fullName>
    </alternativeName>
</protein>
<evidence type="ECO:0000256" key="2">
    <source>
        <dbReference type="ARBA" id="ARBA00004170"/>
    </source>
</evidence>
<evidence type="ECO:0000256" key="6">
    <source>
        <dbReference type="ARBA" id="ARBA00023065"/>
    </source>
</evidence>
<evidence type="ECO:0000313" key="11">
    <source>
        <dbReference type="EMBL" id="EPD32691.1"/>
    </source>
</evidence>
<dbReference type="Gene3D" id="1.10.287.80">
    <property type="entry name" value="ATP synthase, gamma subunit, helix hairpin domain"/>
    <property type="match status" value="2"/>
</dbReference>
<organism evidence="11 12">
    <name type="scientific">Propionimicrobium lymphophilum ACS-093-V-SCH5</name>
    <dbReference type="NCBI Taxonomy" id="883161"/>
    <lineage>
        <taxon>Bacteria</taxon>
        <taxon>Bacillati</taxon>
        <taxon>Actinomycetota</taxon>
        <taxon>Actinomycetes</taxon>
        <taxon>Propionibacteriales</taxon>
        <taxon>Propionibacteriaceae</taxon>
        <taxon>Propionimicrobium</taxon>
    </lineage>
</organism>
<evidence type="ECO:0000256" key="8">
    <source>
        <dbReference type="ARBA" id="ARBA00023196"/>
    </source>
</evidence>
<keyword evidence="10" id="KW-1003">Cell membrane</keyword>
<comment type="similarity">
    <text evidence="3 10">Belongs to the ATPase gamma chain family.</text>
</comment>
<evidence type="ECO:0000256" key="9">
    <source>
        <dbReference type="ARBA" id="ARBA00023310"/>
    </source>
</evidence>
<evidence type="ECO:0000256" key="1">
    <source>
        <dbReference type="ARBA" id="ARBA00003456"/>
    </source>
</evidence>
<dbReference type="EMBL" id="AGZR01000008">
    <property type="protein sequence ID" value="EPD32691.1"/>
    <property type="molecule type" value="Genomic_DNA"/>
</dbReference>
<dbReference type="NCBIfam" id="TIGR01146">
    <property type="entry name" value="ATPsyn_F1gamma"/>
    <property type="match status" value="1"/>
</dbReference>
<dbReference type="RefSeq" id="WP_016456218.1">
    <property type="nucleotide sequence ID" value="NZ_KE150269.1"/>
</dbReference>
<dbReference type="Gene3D" id="3.40.1380.10">
    <property type="match status" value="1"/>
</dbReference>
<evidence type="ECO:0000256" key="4">
    <source>
        <dbReference type="ARBA" id="ARBA00022448"/>
    </source>
</evidence>
<dbReference type="STRING" id="883161.HMPREF9306_01390"/>
<dbReference type="PROSITE" id="PS00153">
    <property type="entry name" value="ATPASE_GAMMA"/>
    <property type="match status" value="1"/>
</dbReference>
<dbReference type="GO" id="GO:0005524">
    <property type="term" value="F:ATP binding"/>
    <property type="evidence" value="ECO:0007669"/>
    <property type="project" value="UniProtKB-UniRule"/>
</dbReference>
<gene>
    <name evidence="10" type="primary">atpG</name>
    <name evidence="11" type="ORF">HMPREF9306_01390</name>
</gene>
<keyword evidence="7 10" id="KW-0472">Membrane</keyword>
<evidence type="ECO:0000256" key="7">
    <source>
        <dbReference type="ARBA" id="ARBA00023136"/>
    </source>
</evidence>
<dbReference type="GO" id="GO:0042777">
    <property type="term" value="P:proton motive force-driven plasma membrane ATP synthesis"/>
    <property type="evidence" value="ECO:0007669"/>
    <property type="project" value="UniProtKB-UniRule"/>
</dbReference>
<keyword evidence="8 10" id="KW-0139">CF(1)</keyword>
<dbReference type="InterPro" id="IPR000131">
    <property type="entry name" value="ATP_synth_F1_gsu"/>
</dbReference>
<dbReference type="GO" id="GO:0005886">
    <property type="term" value="C:plasma membrane"/>
    <property type="evidence" value="ECO:0007669"/>
    <property type="project" value="UniProtKB-SubCell"/>
</dbReference>
<dbReference type="HOGENOM" id="CLU_050669_0_0_11"/>
<comment type="function">
    <text evidence="1 10">Produces ATP from ADP in the presence of a proton gradient across the membrane. The gamma chain is believed to be important in regulating ATPase activity and the flow of protons through the CF(0) complex.</text>
</comment>
<dbReference type="AlphaFoldDB" id="S2W0R6"/>
<dbReference type="InterPro" id="IPR035968">
    <property type="entry name" value="ATP_synth_F1_ATPase_gsu"/>
</dbReference>
<keyword evidence="4 10" id="KW-0813">Transport</keyword>
<dbReference type="Proteomes" id="UP000014417">
    <property type="component" value="Unassembled WGS sequence"/>
</dbReference>
<dbReference type="OrthoDB" id="9812769at2"/>
<keyword evidence="5 10" id="KW-0375">Hydrogen ion transport</keyword>
<dbReference type="PANTHER" id="PTHR11693:SF22">
    <property type="entry name" value="ATP SYNTHASE SUBUNIT GAMMA, MITOCHONDRIAL"/>
    <property type="match status" value="1"/>
</dbReference>
<dbReference type="GO" id="GO:0046933">
    <property type="term" value="F:proton-transporting ATP synthase activity, rotational mechanism"/>
    <property type="evidence" value="ECO:0007669"/>
    <property type="project" value="UniProtKB-UniRule"/>
</dbReference>
<keyword evidence="6 10" id="KW-0406">Ion transport</keyword>